<evidence type="ECO:0000313" key="3">
    <source>
        <dbReference type="Proteomes" id="UP000266841"/>
    </source>
</evidence>
<accession>K0R1Z3</accession>
<organism evidence="2 3">
    <name type="scientific">Thalassiosira oceanica</name>
    <name type="common">Marine diatom</name>
    <dbReference type="NCBI Taxonomy" id="159749"/>
    <lineage>
        <taxon>Eukaryota</taxon>
        <taxon>Sar</taxon>
        <taxon>Stramenopiles</taxon>
        <taxon>Ochrophyta</taxon>
        <taxon>Bacillariophyta</taxon>
        <taxon>Coscinodiscophyceae</taxon>
        <taxon>Thalassiosirophycidae</taxon>
        <taxon>Thalassiosirales</taxon>
        <taxon>Thalassiosiraceae</taxon>
        <taxon>Thalassiosira</taxon>
    </lineage>
</organism>
<dbReference type="EMBL" id="AGNL01048874">
    <property type="protein sequence ID" value="EJK45044.1"/>
    <property type="molecule type" value="Genomic_DNA"/>
</dbReference>
<protein>
    <submittedName>
        <fullName evidence="2">Uncharacterized protein</fullName>
    </submittedName>
</protein>
<gene>
    <name evidence="2" type="ORF">THAOC_36366</name>
</gene>
<feature type="compositionally biased region" description="Basic and acidic residues" evidence="1">
    <location>
        <begin position="41"/>
        <end position="55"/>
    </location>
</feature>
<evidence type="ECO:0000256" key="1">
    <source>
        <dbReference type="SAM" id="MobiDB-lite"/>
    </source>
</evidence>
<reference evidence="2 3" key="1">
    <citation type="journal article" date="2012" name="Genome Biol.">
        <title>Genome and low-iron response of an oceanic diatom adapted to chronic iron limitation.</title>
        <authorList>
            <person name="Lommer M."/>
            <person name="Specht M."/>
            <person name="Roy A.S."/>
            <person name="Kraemer L."/>
            <person name="Andreson R."/>
            <person name="Gutowska M.A."/>
            <person name="Wolf J."/>
            <person name="Bergner S.V."/>
            <person name="Schilhabel M.B."/>
            <person name="Klostermeier U.C."/>
            <person name="Beiko R.G."/>
            <person name="Rosenstiel P."/>
            <person name="Hippler M."/>
            <person name="Laroche J."/>
        </authorList>
    </citation>
    <scope>NUCLEOTIDE SEQUENCE [LARGE SCALE GENOMIC DNA]</scope>
    <source>
        <strain evidence="2 3">CCMP1005</strain>
    </source>
</reference>
<feature type="compositionally biased region" description="Basic and acidic residues" evidence="1">
    <location>
        <begin position="82"/>
        <end position="92"/>
    </location>
</feature>
<feature type="compositionally biased region" description="Acidic residues" evidence="1">
    <location>
        <begin position="31"/>
        <end position="40"/>
    </location>
</feature>
<evidence type="ECO:0000313" key="2">
    <source>
        <dbReference type="EMBL" id="EJK45044.1"/>
    </source>
</evidence>
<proteinExistence type="predicted"/>
<keyword evidence="3" id="KW-1185">Reference proteome</keyword>
<sequence>EKINPNRSRFFGGGTRADENDAGDGNNVDDLPSEDEPLDESLDRIASHAGGRENENEPLGGPRGPQPVLGEAGRRARRVRVPAREPREDEGVPRGPPGGREAARGRLNRSRWPRGVRVRQER</sequence>
<dbReference type="AlphaFoldDB" id="K0R1Z3"/>
<name>K0R1Z3_THAOC</name>
<feature type="region of interest" description="Disordered" evidence="1">
    <location>
        <begin position="1"/>
        <end position="122"/>
    </location>
</feature>
<comment type="caution">
    <text evidence="2">The sequence shown here is derived from an EMBL/GenBank/DDBJ whole genome shotgun (WGS) entry which is preliminary data.</text>
</comment>
<dbReference type="Proteomes" id="UP000266841">
    <property type="component" value="Unassembled WGS sequence"/>
</dbReference>
<feature type="non-terminal residue" evidence="2">
    <location>
        <position position="1"/>
    </location>
</feature>
<feature type="compositionally biased region" description="Basic residues" evidence="1">
    <location>
        <begin position="106"/>
        <end position="122"/>
    </location>
</feature>